<dbReference type="InterPro" id="IPR011009">
    <property type="entry name" value="Kinase-like_dom_sf"/>
</dbReference>
<dbReference type="PROSITE" id="PS50011">
    <property type="entry name" value="PROTEIN_KINASE_DOM"/>
    <property type="match status" value="1"/>
</dbReference>
<dbReference type="Gene3D" id="3.30.200.20">
    <property type="entry name" value="Phosphorylase Kinase, domain 1"/>
    <property type="match status" value="1"/>
</dbReference>
<keyword evidence="3" id="KW-0418">Kinase</keyword>
<evidence type="ECO:0000313" key="6">
    <source>
        <dbReference type="EMBL" id="KJK33852.1"/>
    </source>
</evidence>
<keyword evidence="1" id="KW-0808">Transferase</keyword>
<dbReference type="AlphaFoldDB" id="A0A0F0GCC6"/>
<gene>
    <name evidence="6" type="ORF">UK23_44650</name>
</gene>
<dbReference type="OrthoDB" id="9762169at2"/>
<dbReference type="SMART" id="SM00220">
    <property type="entry name" value="S_TKc"/>
    <property type="match status" value="1"/>
</dbReference>
<dbReference type="GO" id="GO:0004674">
    <property type="term" value="F:protein serine/threonine kinase activity"/>
    <property type="evidence" value="ECO:0007669"/>
    <property type="project" value="TreeGrafter"/>
</dbReference>
<dbReference type="EMBL" id="JYJG01000493">
    <property type="protein sequence ID" value="KJK33852.1"/>
    <property type="molecule type" value="Genomic_DNA"/>
</dbReference>
<evidence type="ECO:0000256" key="4">
    <source>
        <dbReference type="ARBA" id="ARBA00022840"/>
    </source>
</evidence>
<dbReference type="PANTHER" id="PTHR43289">
    <property type="entry name" value="MITOGEN-ACTIVATED PROTEIN KINASE KINASE KINASE 20-RELATED"/>
    <property type="match status" value="1"/>
</dbReference>
<dbReference type="STRING" id="68170.GCA_000974445_06779"/>
<dbReference type="RefSeq" id="WP_045317907.1">
    <property type="nucleotide sequence ID" value="NZ_JYJG01000493.1"/>
</dbReference>
<organism evidence="6 7">
    <name type="scientific">Lentzea aerocolonigenes</name>
    <name type="common">Lechevalieria aerocolonigenes</name>
    <name type="synonym">Saccharothrix aerocolonigenes</name>
    <dbReference type="NCBI Taxonomy" id="68170"/>
    <lineage>
        <taxon>Bacteria</taxon>
        <taxon>Bacillati</taxon>
        <taxon>Actinomycetota</taxon>
        <taxon>Actinomycetes</taxon>
        <taxon>Pseudonocardiales</taxon>
        <taxon>Pseudonocardiaceae</taxon>
        <taxon>Lentzea</taxon>
    </lineage>
</organism>
<keyword evidence="4" id="KW-0067">ATP-binding</keyword>
<dbReference type="PROSITE" id="PS00108">
    <property type="entry name" value="PROTEIN_KINASE_ST"/>
    <property type="match status" value="1"/>
</dbReference>
<dbReference type="Gene3D" id="1.10.510.10">
    <property type="entry name" value="Transferase(Phosphotransferase) domain 1"/>
    <property type="match status" value="1"/>
</dbReference>
<feature type="domain" description="Protein kinase" evidence="5">
    <location>
        <begin position="11"/>
        <end position="237"/>
    </location>
</feature>
<proteinExistence type="predicted"/>
<accession>A0A0F0GCC6</accession>
<dbReference type="SUPFAM" id="SSF56112">
    <property type="entry name" value="Protein kinase-like (PK-like)"/>
    <property type="match status" value="1"/>
</dbReference>
<evidence type="ECO:0000256" key="3">
    <source>
        <dbReference type="ARBA" id="ARBA00022777"/>
    </source>
</evidence>
<sequence length="237" mass="25881">MPDRQLLADRYRLGELLGAGGVAEVRRARDTVLARDVAIKLFRSCRDGVDVRRFNNEIRALASLSHPGLVDVYDADASGETPFMVLELVEGRTLRDRIAYGPMDVDDVRRLGAALADALSHVHGHGFIHRDVKPSNILLEAGDVPRLADFGLARVADSSRLTRADQVVGTAAYLAPEQVRGGEITSAVDVYALGLVLLECLTGHREYEGAEIEAAVARLHRPPVIPDDLPFDLTRLM</sequence>
<comment type="caution">
    <text evidence="6">The sequence shown here is derived from an EMBL/GenBank/DDBJ whole genome shotgun (WGS) entry which is preliminary data.</text>
</comment>
<dbReference type="Proteomes" id="UP000033393">
    <property type="component" value="Unassembled WGS sequence"/>
</dbReference>
<dbReference type="PATRIC" id="fig|68170.10.peg.2242"/>
<keyword evidence="7" id="KW-1185">Reference proteome</keyword>
<dbReference type="PIRSF" id="PIRSF000654">
    <property type="entry name" value="Integrin-linked_kinase"/>
    <property type="match status" value="1"/>
</dbReference>
<evidence type="ECO:0000256" key="2">
    <source>
        <dbReference type="ARBA" id="ARBA00022741"/>
    </source>
</evidence>
<evidence type="ECO:0000256" key="1">
    <source>
        <dbReference type="ARBA" id="ARBA00022679"/>
    </source>
</evidence>
<evidence type="ECO:0000313" key="7">
    <source>
        <dbReference type="Proteomes" id="UP000033393"/>
    </source>
</evidence>
<dbReference type="GO" id="GO:0005524">
    <property type="term" value="F:ATP binding"/>
    <property type="evidence" value="ECO:0007669"/>
    <property type="project" value="UniProtKB-KW"/>
</dbReference>
<dbReference type="CDD" id="cd14014">
    <property type="entry name" value="STKc_PknB_like"/>
    <property type="match status" value="1"/>
</dbReference>
<name>A0A0F0GCC6_LENAE</name>
<evidence type="ECO:0000259" key="5">
    <source>
        <dbReference type="PROSITE" id="PS50011"/>
    </source>
</evidence>
<dbReference type="Pfam" id="PF00069">
    <property type="entry name" value="Pkinase"/>
    <property type="match status" value="1"/>
</dbReference>
<dbReference type="InterPro" id="IPR000719">
    <property type="entry name" value="Prot_kinase_dom"/>
</dbReference>
<feature type="non-terminal residue" evidence="6">
    <location>
        <position position="237"/>
    </location>
</feature>
<dbReference type="InterPro" id="IPR008271">
    <property type="entry name" value="Ser/Thr_kinase_AS"/>
</dbReference>
<keyword evidence="2" id="KW-0547">Nucleotide-binding</keyword>
<dbReference type="PANTHER" id="PTHR43289:SF34">
    <property type="entry name" value="SERINE_THREONINE-PROTEIN KINASE YBDM-RELATED"/>
    <property type="match status" value="1"/>
</dbReference>
<reference evidence="6 7" key="1">
    <citation type="submission" date="2015-02" db="EMBL/GenBank/DDBJ databases">
        <authorList>
            <person name="Ju K.-S."/>
            <person name="Doroghazi J.R."/>
            <person name="Metcalf W."/>
        </authorList>
    </citation>
    <scope>NUCLEOTIDE SEQUENCE [LARGE SCALE GENOMIC DNA]</scope>
    <source>
        <strain evidence="6 7">NRRL B-16140</strain>
    </source>
</reference>
<protein>
    <recommendedName>
        <fullName evidence="5">Protein kinase domain-containing protein</fullName>
    </recommendedName>
</protein>